<dbReference type="EMBL" id="WMIG01000001">
    <property type="protein sequence ID" value="MTH58112.1"/>
    <property type="molecule type" value="Genomic_DNA"/>
</dbReference>
<dbReference type="Pfam" id="PF01232">
    <property type="entry name" value="Mannitol_dh"/>
    <property type="match status" value="1"/>
</dbReference>
<sequence length="473" mass="50601">MTRLSSQTLLKDGVSLPEFDRATLLPGIVHLGFGAFHRAHQAVFTQRALNLDPDAWGIVAVNLRSSGPIRDLEVQDGLYTVITRGPDGDSAEVIGVTEDWLCAAEDLPELLDHLADPAIRIVTLTVTEKAYGIDPATVGLDPAHPSIAADLALPDRPSSAVGLLVAGLSRRRAEGIAPFTVLTCDNLPSNGRVLRRLVVEFAAVTDPELSDWIATEVSFPCSMVDRIVPAATDATRTLAATLTGAEDALAIETEPFIQWVIEDDFPQGRPAWDKAGAVMVANVEPYENMKLRMLNGAHTLIAHLGILNGLEHVRDVMAVPELAAQARVHMLAAQATLAPVPGIDLDRYSDDLLARFANPAIAHRNIQIAMDSTQKLPQRILMPAVDALEAGQDITPFARVVGAWIAATAKRRDADDPRRAELLAAVQAMTDDDPAGPFLGLPGLFPPALSDSATWRAAVNAAVTEFASAERNA</sequence>
<evidence type="ECO:0000313" key="5">
    <source>
        <dbReference type="EMBL" id="MTH58112.1"/>
    </source>
</evidence>
<dbReference type="InterPro" id="IPR050988">
    <property type="entry name" value="Mannitol_DH/Oxidoreductase"/>
</dbReference>
<dbReference type="GO" id="GO:0016616">
    <property type="term" value="F:oxidoreductase activity, acting on the CH-OH group of donors, NAD or NADP as acceptor"/>
    <property type="evidence" value="ECO:0007669"/>
    <property type="project" value="TreeGrafter"/>
</dbReference>
<dbReference type="InterPro" id="IPR023027">
    <property type="entry name" value="Mannitol_DH_CS"/>
</dbReference>
<dbReference type="PANTHER" id="PTHR43362">
    <property type="entry name" value="MANNITOL DEHYDROGENASE DSF1-RELATED"/>
    <property type="match status" value="1"/>
</dbReference>
<gene>
    <name evidence="5" type="ORF">GL300_02680</name>
</gene>
<keyword evidence="1" id="KW-0560">Oxidoreductase</keyword>
<dbReference type="InterPro" id="IPR008927">
    <property type="entry name" value="6-PGluconate_DH-like_C_sf"/>
</dbReference>
<dbReference type="InterPro" id="IPR013328">
    <property type="entry name" value="6PGD_dom2"/>
</dbReference>
<dbReference type="PROSITE" id="PS00974">
    <property type="entry name" value="MANNITOL_DHGENASE"/>
    <property type="match status" value="1"/>
</dbReference>
<dbReference type="InterPro" id="IPR013118">
    <property type="entry name" value="Mannitol_DH_C"/>
</dbReference>
<evidence type="ECO:0000259" key="3">
    <source>
        <dbReference type="Pfam" id="PF01232"/>
    </source>
</evidence>
<comment type="caution">
    <text evidence="5">The sequence shown here is derived from an EMBL/GenBank/DDBJ whole genome shotgun (WGS) entry which is preliminary data.</text>
</comment>
<evidence type="ECO:0000259" key="4">
    <source>
        <dbReference type="Pfam" id="PF08125"/>
    </source>
</evidence>
<feature type="domain" description="Mannitol dehydrogenase N-terminal" evidence="3">
    <location>
        <begin position="27"/>
        <end position="274"/>
    </location>
</feature>
<evidence type="ECO:0000256" key="2">
    <source>
        <dbReference type="ARBA" id="ARBA00023027"/>
    </source>
</evidence>
<dbReference type="AlphaFoldDB" id="A0A844HK69"/>
<dbReference type="Gene3D" id="3.40.50.720">
    <property type="entry name" value="NAD(P)-binding Rossmann-like Domain"/>
    <property type="match status" value="1"/>
</dbReference>
<dbReference type="Proteomes" id="UP000449846">
    <property type="component" value="Unassembled WGS sequence"/>
</dbReference>
<dbReference type="InterPro" id="IPR000669">
    <property type="entry name" value="Mannitol_DH"/>
</dbReference>
<dbReference type="Pfam" id="PF08125">
    <property type="entry name" value="Mannitol_dh_C"/>
    <property type="match status" value="1"/>
</dbReference>
<accession>A0A844HK69</accession>
<dbReference type="Gene3D" id="1.10.1040.10">
    <property type="entry name" value="N-(1-d-carboxylethyl)-l-norvaline Dehydrogenase, domain 2"/>
    <property type="match status" value="1"/>
</dbReference>
<proteinExistence type="predicted"/>
<reference evidence="5 6" key="1">
    <citation type="submission" date="2019-11" db="EMBL/GenBank/DDBJ databases">
        <authorList>
            <person name="Dong K."/>
        </authorList>
    </citation>
    <scope>NUCLEOTIDE SEQUENCE [LARGE SCALE GENOMIC DNA]</scope>
    <source>
        <strain evidence="5 6">NBRC 112902</strain>
    </source>
</reference>
<dbReference type="SUPFAM" id="SSF48179">
    <property type="entry name" value="6-phosphogluconate dehydrogenase C-terminal domain-like"/>
    <property type="match status" value="1"/>
</dbReference>
<dbReference type="PANTHER" id="PTHR43362:SF1">
    <property type="entry name" value="MANNITOL DEHYDROGENASE 2-RELATED"/>
    <property type="match status" value="1"/>
</dbReference>
<keyword evidence="2" id="KW-0520">NAD</keyword>
<name>A0A844HK69_9RHOB</name>
<keyword evidence="6" id="KW-1185">Reference proteome</keyword>
<dbReference type="SUPFAM" id="SSF51735">
    <property type="entry name" value="NAD(P)-binding Rossmann-fold domains"/>
    <property type="match status" value="1"/>
</dbReference>
<protein>
    <submittedName>
        <fullName evidence="5">Mannitol dehydrogenase family protein</fullName>
    </submittedName>
</protein>
<dbReference type="OrthoDB" id="271711at2"/>
<feature type="domain" description="Mannitol dehydrogenase C-terminal" evidence="4">
    <location>
        <begin position="282"/>
        <end position="409"/>
    </location>
</feature>
<evidence type="ECO:0000256" key="1">
    <source>
        <dbReference type="ARBA" id="ARBA00023002"/>
    </source>
</evidence>
<dbReference type="InterPro" id="IPR013131">
    <property type="entry name" value="Mannitol_DH_N"/>
</dbReference>
<dbReference type="PRINTS" id="PR00084">
    <property type="entry name" value="MTLDHDRGNASE"/>
</dbReference>
<dbReference type="GO" id="GO:0019594">
    <property type="term" value="P:mannitol metabolic process"/>
    <property type="evidence" value="ECO:0007669"/>
    <property type="project" value="InterPro"/>
</dbReference>
<organism evidence="5 6">
    <name type="scientific">Paracoccus litorisediminis</name>
    <dbReference type="NCBI Taxonomy" id="2006130"/>
    <lineage>
        <taxon>Bacteria</taxon>
        <taxon>Pseudomonadati</taxon>
        <taxon>Pseudomonadota</taxon>
        <taxon>Alphaproteobacteria</taxon>
        <taxon>Rhodobacterales</taxon>
        <taxon>Paracoccaceae</taxon>
        <taxon>Paracoccus</taxon>
    </lineage>
</organism>
<dbReference type="InterPro" id="IPR036291">
    <property type="entry name" value="NAD(P)-bd_dom_sf"/>
</dbReference>
<evidence type="ECO:0000313" key="6">
    <source>
        <dbReference type="Proteomes" id="UP000449846"/>
    </source>
</evidence>
<dbReference type="RefSeq" id="WP_155038015.1">
    <property type="nucleotide sequence ID" value="NZ_JBHGCD010000001.1"/>
</dbReference>